<feature type="DNA-binding region" description="H-T-H motif" evidence="2">
    <location>
        <begin position="68"/>
        <end position="87"/>
    </location>
</feature>
<dbReference type="PROSITE" id="PS50977">
    <property type="entry name" value="HTH_TETR_2"/>
    <property type="match status" value="1"/>
</dbReference>
<dbReference type="Pfam" id="PF00440">
    <property type="entry name" value="TetR_N"/>
    <property type="match status" value="1"/>
</dbReference>
<keyword evidence="1 2" id="KW-0238">DNA-binding</keyword>
<feature type="domain" description="HTH tetR-type" evidence="4">
    <location>
        <begin position="45"/>
        <end position="105"/>
    </location>
</feature>
<evidence type="ECO:0000256" key="2">
    <source>
        <dbReference type="PROSITE-ProRule" id="PRU00335"/>
    </source>
</evidence>
<gene>
    <name evidence="5" type="ORF">NCTC13184_01262</name>
</gene>
<reference evidence="5 6" key="1">
    <citation type="submission" date="2018-06" db="EMBL/GenBank/DDBJ databases">
        <authorList>
            <consortium name="Pathogen Informatics"/>
            <person name="Doyle S."/>
        </authorList>
    </citation>
    <scope>NUCLEOTIDE SEQUENCE [LARGE SCALE GENOMIC DNA]</scope>
    <source>
        <strain evidence="5 6">NCTC13184</strain>
    </source>
</reference>
<dbReference type="Proteomes" id="UP000255082">
    <property type="component" value="Unassembled WGS sequence"/>
</dbReference>
<feature type="region of interest" description="Disordered" evidence="3">
    <location>
        <begin position="14"/>
        <end position="38"/>
    </location>
</feature>
<protein>
    <submittedName>
        <fullName evidence="5">Bacterial regulatory proteins, tetR family</fullName>
    </submittedName>
</protein>
<evidence type="ECO:0000256" key="3">
    <source>
        <dbReference type="SAM" id="MobiDB-lite"/>
    </source>
</evidence>
<dbReference type="AlphaFoldDB" id="A0A378WKZ0"/>
<sequence>MYLKCANKIHAVPKNEAGGARPAESERNSSVDDTGVRSVQRRRGAALEAALLQAAWEELLAVGYHQLTFEAVAARADTSRTVLYRRWPCRRDLVLAALRHRTPPLPPPAPDTGALRTDVLAVLHRLTLRMTELAPVFDALADERTRDSDLAHYLQDRTQQRAGPQWQP</sequence>
<dbReference type="InterPro" id="IPR009057">
    <property type="entry name" value="Homeodomain-like_sf"/>
</dbReference>
<dbReference type="Gene3D" id="1.10.357.10">
    <property type="entry name" value="Tetracycline Repressor, domain 2"/>
    <property type="match status" value="1"/>
</dbReference>
<accession>A0A378WKZ0</accession>
<evidence type="ECO:0000313" key="6">
    <source>
        <dbReference type="Proteomes" id="UP000255082"/>
    </source>
</evidence>
<dbReference type="EMBL" id="UGRU01000001">
    <property type="protein sequence ID" value="SUA41916.1"/>
    <property type="molecule type" value="Genomic_DNA"/>
</dbReference>
<evidence type="ECO:0000313" key="5">
    <source>
        <dbReference type="EMBL" id="SUA41916.1"/>
    </source>
</evidence>
<evidence type="ECO:0000259" key="4">
    <source>
        <dbReference type="PROSITE" id="PS50977"/>
    </source>
</evidence>
<dbReference type="SUPFAM" id="SSF46689">
    <property type="entry name" value="Homeodomain-like"/>
    <property type="match status" value="1"/>
</dbReference>
<name>A0A378WKZ0_9NOCA</name>
<organism evidence="5 6">
    <name type="scientific">Nocardia africana</name>
    <dbReference type="NCBI Taxonomy" id="134964"/>
    <lineage>
        <taxon>Bacteria</taxon>
        <taxon>Bacillati</taxon>
        <taxon>Actinomycetota</taxon>
        <taxon>Actinomycetes</taxon>
        <taxon>Mycobacteriales</taxon>
        <taxon>Nocardiaceae</taxon>
        <taxon>Nocardia</taxon>
    </lineage>
</organism>
<dbReference type="InterPro" id="IPR001647">
    <property type="entry name" value="HTH_TetR"/>
</dbReference>
<proteinExistence type="predicted"/>
<evidence type="ECO:0000256" key="1">
    <source>
        <dbReference type="ARBA" id="ARBA00023125"/>
    </source>
</evidence>
<dbReference type="GO" id="GO:0003677">
    <property type="term" value="F:DNA binding"/>
    <property type="evidence" value="ECO:0007669"/>
    <property type="project" value="UniProtKB-UniRule"/>
</dbReference>